<evidence type="ECO:0000313" key="1">
    <source>
        <dbReference type="Proteomes" id="UP000036681"/>
    </source>
</evidence>
<dbReference type="AlphaFoldDB" id="A0A0M3I6A2"/>
<protein>
    <submittedName>
        <fullName evidence="2">Uncharacterized protein</fullName>
    </submittedName>
</protein>
<dbReference type="WBParaSite" id="ALUE_0001255201-mRNA-1">
    <property type="protein sequence ID" value="ALUE_0001255201-mRNA-1"/>
    <property type="gene ID" value="ALUE_0001255201"/>
</dbReference>
<name>A0A0M3I6A2_ASCLU</name>
<organism evidence="1 2">
    <name type="scientific">Ascaris lumbricoides</name>
    <name type="common">Giant roundworm</name>
    <dbReference type="NCBI Taxonomy" id="6252"/>
    <lineage>
        <taxon>Eukaryota</taxon>
        <taxon>Metazoa</taxon>
        <taxon>Ecdysozoa</taxon>
        <taxon>Nematoda</taxon>
        <taxon>Chromadorea</taxon>
        <taxon>Rhabditida</taxon>
        <taxon>Spirurina</taxon>
        <taxon>Ascaridomorpha</taxon>
        <taxon>Ascaridoidea</taxon>
        <taxon>Ascarididae</taxon>
        <taxon>Ascaris</taxon>
    </lineage>
</organism>
<sequence>MNSVLISGYISLQHSTTEFYKLHHTANYILINELS</sequence>
<accession>A0A0M3I6A2</accession>
<reference evidence="2" key="1">
    <citation type="submission" date="2017-02" db="UniProtKB">
        <authorList>
            <consortium name="WormBaseParasite"/>
        </authorList>
    </citation>
    <scope>IDENTIFICATION</scope>
</reference>
<keyword evidence="1" id="KW-1185">Reference proteome</keyword>
<dbReference type="Proteomes" id="UP000036681">
    <property type="component" value="Unplaced"/>
</dbReference>
<proteinExistence type="predicted"/>
<evidence type="ECO:0000313" key="2">
    <source>
        <dbReference type="WBParaSite" id="ALUE_0001255201-mRNA-1"/>
    </source>
</evidence>